<dbReference type="SUPFAM" id="SSF48498">
    <property type="entry name" value="Tetracyclin repressor-like, C-terminal domain"/>
    <property type="match status" value="1"/>
</dbReference>
<dbReference type="PROSITE" id="PS50977">
    <property type="entry name" value="HTH_TETR_2"/>
    <property type="match status" value="1"/>
</dbReference>
<keyword evidence="3" id="KW-0804">Transcription</keyword>
<dbReference type="InterPro" id="IPR001647">
    <property type="entry name" value="HTH_TetR"/>
</dbReference>
<dbReference type="RefSeq" id="WP_005183440.1">
    <property type="nucleotide sequence ID" value="NZ_CP045804.1"/>
</dbReference>
<keyword evidence="1" id="KW-0805">Transcription regulation</keyword>
<protein>
    <submittedName>
        <fullName evidence="4">TetR family transcriptional regulator</fullName>
    </submittedName>
</protein>
<reference evidence="4" key="1">
    <citation type="journal article" date="2021" name="Nat. Microbiol.">
        <title>Cocultivation of an ultrasmall environmental parasitic bacterium with lytic ability against bacteria associated with wastewater foams.</title>
        <authorList>
            <person name="Batinovic S."/>
            <person name="Rose J.J.A."/>
            <person name="Ratcliffe J."/>
            <person name="Seviour R.J."/>
            <person name="Petrovski S."/>
        </authorList>
    </citation>
    <scope>NUCLEOTIDE SEQUENCE</scope>
    <source>
        <strain evidence="4">CON44</strain>
    </source>
</reference>
<dbReference type="PANTHER" id="PTHR47506:SF3">
    <property type="entry name" value="HTH-TYPE TRANSCRIPTIONAL REGULATOR LMRA"/>
    <property type="match status" value="1"/>
</dbReference>
<evidence type="ECO:0000256" key="3">
    <source>
        <dbReference type="ARBA" id="ARBA00023163"/>
    </source>
</evidence>
<proteinExistence type="predicted"/>
<keyword evidence="2" id="KW-0238">DNA-binding</keyword>
<dbReference type="Pfam" id="PF00440">
    <property type="entry name" value="TetR_N"/>
    <property type="match status" value="1"/>
</dbReference>
<dbReference type="SUPFAM" id="SSF46689">
    <property type="entry name" value="Homeodomain-like"/>
    <property type="match status" value="1"/>
</dbReference>
<dbReference type="Pfam" id="PF21993">
    <property type="entry name" value="TetR_C_13_2"/>
    <property type="match status" value="1"/>
</dbReference>
<name>A0A857KXK7_9ACTN</name>
<gene>
    <name evidence="4" type="ORF">GII30_11185</name>
</gene>
<dbReference type="InterPro" id="IPR009057">
    <property type="entry name" value="Homeodomain-like_sf"/>
</dbReference>
<dbReference type="PANTHER" id="PTHR47506">
    <property type="entry name" value="TRANSCRIPTIONAL REGULATORY PROTEIN"/>
    <property type="match status" value="1"/>
</dbReference>
<evidence type="ECO:0000256" key="1">
    <source>
        <dbReference type="ARBA" id="ARBA00023015"/>
    </source>
</evidence>
<evidence type="ECO:0000256" key="2">
    <source>
        <dbReference type="ARBA" id="ARBA00023125"/>
    </source>
</evidence>
<dbReference type="InterPro" id="IPR054156">
    <property type="entry name" value="YxaF_TetR_C"/>
</dbReference>
<dbReference type="GO" id="GO:0003677">
    <property type="term" value="F:DNA binding"/>
    <property type="evidence" value="ECO:0007669"/>
    <property type="project" value="UniProtKB-UniRule"/>
</dbReference>
<dbReference type="InterPro" id="IPR036271">
    <property type="entry name" value="Tet_transcr_reg_TetR-rel_C_sf"/>
</dbReference>
<dbReference type="EMBL" id="CP045810">
    <property type="protein sequence ID" value="QHN39648.1"/>
    <property type="molecule type" value="Genomic_DNA"/>
</dbReference>
<dbReference type="AlphaFoldDB" id="A0A857KXK7"/>
<organism evidence="4">
    <name type="scientific">Gordonia amarae</name>
    <dbReference type="NCBI Taxonomy" id="36821"/>
    <lineage>
        <taxon>Bacteria</taxon>
        <taxon>Bacillati</taxon>
        <taxon>Actinomycetota</taxon>
        <taxon>Actinomycetes</taxon>
        <taxon>Mycobacteriales</taxon>
        <taxon>Gordoniaceae</taxon>
        <taxon>Gordonia</taxon>
    </lineage>
</organism>
<evidence type="ECO:0000313" key="4">
    <source>
        <dbReference type="EMBL" id="QHN39648.1"/>
    </source>
</evidence>
<accession>A0A857KXK7</accession>
<dbReference type="Gene3D" id="1.10.357.10">
    <property type="entry name" value="Tetracycline Repressor, domain 2"/>
    <property type="match status" value="1"/>
</dbReference>
<sequence length="194" mass="20350">MATRTPRDQLIAGAADLLARRGLRATSVRDLAKHSGAPLGSTYHYFPGGKSQLAVEAVGYTSAFISRVLVRELAASGPVDGFRSFLDMWRKIVTDSDFRAGCPVLAVAVEEPDDDDDAPLNAASAAFDDWVRILAGSLVEHGAGEATARQTATLVVASVEGTVAICRAQRSTAALDDIDAVLAPLLRRAIGTTG</sequence>